<protein>
    <recommendedName>
        <fullName evidence="5">Pentacotripeptide-repeat region of PRORP domain-containing protein</fullName>
    </recommendedName>
</protein>
<dbReference type="InterPro" id="IPR044190">
    <property type="entry name" value="THA8-like"/>
</dbReference>
<dbReference type="InterPro" id="IPR002885">
    <property type="entry name" value="PPR_rpt"/>
</dbReference>
<evidence type="ECO:0008006" key="5">
    <source>
        <dbReference type="Google" id="ProtNLM"/>
    </source>
</evidence>
<dbReference type="PANTHER" id="PTHR47594:SF5">
    <property type="entry name" value="PENTACOTRIPEPTIDE-REPEAT REGION OF PRORP DOMAIN-CONTAINING PROTEIN"/>
    <property type="match status" value="1"/>
</dbReference>
<gene>
    <name evidence="3" type="ORF">FH972_015222</name>
</gene>
<sequence>MGSLKFHFPRVGILQNVPRPYYSRSSVVTCGLRGGPRKPLWRKSVLSSEAIQAVHSLKLARSSAPRLQEVFNGRLSRLLKADLLDTLAELQRQNQLDLALQVFQFVRKEEWYEPDLLIYCDMILLLGKNKLIEMAEELFSELKKEGLQPNTRAFAEMIGAYMQLGMIEKAMDTYESMKTSGCAPDRLTFMILIRNLEKAGKEELAAMVKKECAEYVDSPEKFLGEVEQKYRKSNCSILCENSRYAATFELP</sequence>
<proteinExistence type="predicted"/>
<reference evidence="3 4" key="1">
    <citation type="submission" date="2019-06" db="EMBL/GenBank/DDBJ databases">
        <title>A chromosomal-level reference genome of Carpinus fangiana (Coryloideae, Betulaceae).</title>
        <authorList>
            <person name="Yang X."/>
            <person name="Wang Z."/>
            <person name="Zhang L."/>
            <person name="Hao G."/>
            <person name="Liu J."/>
            <person name="Yang Y."/>
        </authorList>
    </citation>
    <scope>NUCLEOTIDE SEQUENCE [LARGE SCALE GENOMIC DNA]</scope>
    <source>
        <strain evidence="3">Cfa_2016G</strain>
        <tissue evidence="3">Leaf</tissue>
    </source>
</reference>
<dbReference type="Pfam" id="PF13041">
    <property type="entry name" value="PPR_2"/>
    <property type="match status" value="1"/>
</dbReference>
<organism evidence="3 4">
    <name type="scientific">Carpinus fangiana</name>
    <dbReference type="NCBI Taxonomy" id="176857"/>
    <lineage>
        <taxon>Eukaryota</taxon>
        <taxon>Viridiplantae</taxon>
        <taxon>Streptophyta</taxon>
        <taxon>Embryophyta</taxon>
        <taxon>Tracheophyta</taxon>
        <taxon>Spermatophyta</taxon>
        <taxon>Magnoliopsida</taxon>
        <taxon>eudicotyledons</taxon>
        <taxon>Gunneridae</taxon>
        <taxon>Pentapetalae</taxon>
        <taxon>rosids</taxon>
        <taxon>fabids</taxon>
        <taxon>Fagales</taxon>
        <taxon>Betulaceae</taxon>
        <taxon>Carpinus</taxon>
    </lineage>
</organism>
<dbReference type="GO" id="GO:0000373">
    <property type="term" value="P:Group II intron splicing"/>
    <property type="evidence" value="ECO:0007669"/>
    <property type="project" value="InterPro"/>
</dbReference>
<keyword evidence="4" id="KW-1185">Reference proteome</keyword>
<evidence type="ECO:0000256" key="2">
    <source>
        <dbReference type="PROSITE-ProRule" id="PRU00708"/>
    </source>
</evidence>
<accession>A0A5N6RC54</accession>
<dbReference type="NCBIfam" id="TIGR00756">
    <property type="entry name" value="PPR"/>
    <property type="match status" value="2"/>
</dbReference>
<dbReference type="InterPro" id="IPR011990">
    <property type="entry name" value="TPR-like_helical_dom_sf"/>
</dbReference>
<dbReference type="Pfam" id="PF01535">
    <property type="entry name" value="PPR"/>
    <property type="match status" value="1"/>
</dbReference>
<dbReference type="Gene3D" id="1.25.40.10">
    <property type="entry name" value="Tetratricopeptide repeat domain"/>
    <property type="match status" value="1"/>
</dbReference>
<dbReference type="PROSITE" id="PS51375">
    <property type="entry name" value="PPR"/>
    <property type="match status" value="2"/>
</dbReference>
<dbReference type="EMBL" id="CM017326">
    <property type="protein sequence ID" value="KAE8076583.1"/>
    <property type="molecule type" value="Genomic_DNA"/>
</dbReference>
<feature type="repeat" description="PPR" evidence="2">
    <location>
        <begin position="150"/>
        <end position="184"/>
    </location>
</feature>
<dbReference type="GO" id="GO:0003723">
    <property type="term" value="F:RNA binding"/>
    <property type="evidence" value="ECO:0007669"/>
    <property type="project" value="InterPro"/>
</dbReference>
<dbReference type="GO" id="GO:0009658">
    <property type="term" value="P:chloroplast organization"/>
    <property type="evidence" value="ECO:0007669"/>
    <property type="project" value="InterPro"/>
</dbReference>
<name>A0A5N6RC54_9ROSI</name>
<feature type="repeat" description="PPR" evidence="2">
    <location>
        <begin position="115"/>
        <end position="149"/>
    </location>
</feature>
<keyword evidence="1" id="KW-0677">Repeat</keyword>
<dbReference type="Proteomes" id="UP000327013">
    <property type="component" value="Chromosome 6"/>
</dbReference>
<dbReference type="AlphaFoldDB" id="A0A5N6RC54"/>
<evidence type="ECO:0000313" key="4">
    <source>
        <dbReference type="Proteomes" id="UP000327013"/>
    </source>
</evidence>
<dbReference type="PANTHER" id="PTHR47594">
    <property type="entry name" value="PPR CONTAINING PLANT-LIKE PROTEIN"/>
    <property type="match status" value="1"/>
</dbReference>
<dbReference type="OrthoDB" id="1900964at2759"/>
<evidence type="ECO:0000313" key="3">
    <source>
        <dbReference type="EMBL" id="KAE8076583.1"/>
    </source>
</evidence>
<evidence type="ECO:0000256" key="1">
    <source>
        <dbReference type="ARBA" id="ARBA00022737"/>
    </source>
</evidence>